<accession>A0A1T1HD22</accession>
<gene>
    <name evidence="2" type="ORF">BTA35_0206700</name>
</gene>
<evidence type="ECO:0000256" key="1">
    <source>
        <dbReference type="SAM" id="MobiDB-lite"/>
    </source>
</evidence>
<reference evidence="2" key="1">
    <citation type="submission" date="2017-02" db="EMBL/GenBank/DDBJ databases">
        <title>Draft Genome Sequence of the Salt Water Bacterium Oceanospirillum linum ATCC 11336.</title>
        <authorList>
            <person name="Trachtenberg A.M."/>
            <person name="Carney J.G."/>
            <person name="Linnane J.D."/>
            <person name="Rheaume B.A."/>
            <person name="Pitts N.L."/>
            <person name="Mykles D.L."/>
            <person name="Maclea K.S."/>
        </authorList>
    </citation>
    <scope>NUCLEOTIDE SEQUENCE [LARGE SCALE GENOMIC DNA]</scope>
    <source>
        <strain evidence="2">ATCC 11336</strain>
    </source>
</reference>
<keyword evidence="3" id="KW-1185">Reference proteome</keyword>
<organism evidence="2 3">
    <name type="scientific">Oceanospirillum linum</name>
    <dbReference type="NCBI Taxonomy" id="966"/>
    <lineage>
        <taxon>Bacteria</taxon>
        <taxon>Pseudomonadati</taxon>
        <taxon>Pseudomonadota</taxon>
        <taxon>Gammaproteobacteria</taxon>
        <taxon>Oceanospirillales</taxon>
        <taxon>Oceanospirillaceae</taxon>
        <taxon>Oceanospirillum</taxon>
    </lineage>
</organism>
<dbReference type="Proteomes" id="UP000190064">
    <property type="component" value="Unassembled WGS sequence"/>
</dbReference>
<evidence type="ECO:0008006" key="4">
    <source>
        <dbReference type="Google" id="ProtNLM"/>
    </source>
</evidence>
<dbReference type="InterPro" id="IPR021736">
    <property type="entry name" value="DUF3305"/>
</dbReference>
<name>A0A1T1HD22_OCELI</name>
<comment type="caution">
    <text evidence="2">The sequence shown here is derived from an EMBL/GenBank/DDBJ whole genome shotgun (WGS) entry which is preliminary data.</text>
</comment>
<sequence>MREQKQNNVRLLGIELSPLELRSGRWVLHEWQIDNLWPAPDPEPEEGHQELSKDGNPLTWLPLELHRDERSAYRFNLNSVVPHIFVLCDDTEDDEWLPMQITACQDLAASWLDGEQKVLEYPMPEALQCWIEAFITEHGELIEVKKKKRYAGDKADKRTANREKPSASEKTGDPL</sequence>
<dbReference type="RefSeq" id="WP_078319043.1">
    <property type="nucleotide sequence ID" value="NZ_FXTS01000002.1"/>
</dbReference>
<evidence type="ECO:0000313" key="2">
    <source>
        <dbReference type="EMBL" id="OOV87702.1"/>
    </source>
</evidence>
<feature type="region of interest" description="Disordered" evidence="1">
    <location>
        <begin position="149"/>
        <end position="175"/>
    </location>
</feature>
<dbReference type="AlphaFoldDB" id="A0A1T1HD22"/>
<proteinExistence type="predicted"/>
<protein>
    <recommendedName>
        <fullName evidence="4">DUF3305 domain-containing protein</fullName>
    </recommendedName>
</protein>
<dbReference type="Pfam" id="PF11749">
    <property type="entry name" value="DUF3305"/>
    <property type="match status" value="1"/>
</dbReference>
<evidence type="ECO:0000313" key="3">
    <source>
        <dbReference type="Proteomes" id="UP000190064"/>
    </source>
</evidence>
<dbReference type="EMBL" id="MTSD02000002">
    <property type="protein sequence ID" value="OOV87702.1"/>
    <property type="molecule type" value="Genomic_DNA"/>
</dbReference>
<dbReference type="STRING" id="966.BTA35_0206700"/>